<organism evidence="6 7">
    <name type="scientific">Aeromonas bivalvium</name>
    <dbReference type="NCBI Taxonomy" id="440079"/>
    <lineage>
        <taxon>Bacteria</taxon>
        <taxon>Pseudomonadati</taxon>
        <taxon>Pseudomonadota</taxon>
        <taxon>Gammaproteobacteria</taxon>
        <taxon>Aeromonadales</taxon>
        <taxon>Aeromonadaceae</taxon>
        <taxon>Aeromonas</taxon>
    </lineage>
</organism>
<dbReference type="GeneID" id="97219490"/>
<dbReference type="SUPFAM" id="SSF53822">
    <property type="entry name" value="Periplasmic binding protein-like I"/>
    <property type="match status" value="1"/>
</dbReference>
<dbReference type="PANTHER" id="PTHR46847:SF1">
    <property type="entry name" value="D-ALLOSE-BINDING PERIPLASMIC PROTEIN-RELATED"/>
    <property type="match status" value="1"/>
</dbReference>
<dbReference type="InterPro" id="IPR028082">
    <property type="entry name" value="Peripla_BP_I"/>
</dbReference>
<dbReference type="PANTHER" id="PTHR46847">
    <property type="entry name" value="D-ALLOSE-BINDING PERIPLASMIC PROTEIN-RELATED"/>
    <property type="match status" value="1"/>
</dbReference>
<feature type="chain" id="PRO_5046206383" evidence="4">
    <location>
        <begin position="26"/>
        <end position="359"/>
    </location>
</feature>
<feature type="signal peptide" evidence="4">
    <location>
        <begin position="1"/>
        <end position="25"/>
    </location>
</feature>
<sequence>MLAMRSHCLLAGLIATLLLGTPAHGADITTTLGPNGEQPTPYTQVTLTPAQEEKVRAQDYTAAILMHTTSDWSSALIKGAKDKFQELNVKVVAVTDAEFNANKQKTDVETVMAMAPDIILTLVVDPVSGAAAFRPAVQQGSKLVLISNLPTGFEYGKDYAGIVTDDLFEMGGLAADMLARTVGEQGKIGFIYHEANYYVTNQRDQAVLTHLAKRHPGVQILARQGIANANDGEVVASALITQHPDIQAIYAPWDSIAEGVVAATRAAGRSDIKVITMDLGAANALDMAKGRNVAGIVTDLPYDLGQTLATMGTLAKLGERTPPFVTVSADAVTRDNLAEAWQQALRRDPPAAVTKALSQ</sequence>
<evidence type="ECO:0000256" key="1">
    <source>
        <dbReference type="ARBA" id="ARBA00004196"/>
    </source>
</evidence>
<reference evidence="6 7" key="1">
    <citation type="submission" date="2024-09" db="EMBL/GenBank/DDBJ databases">
        <title>Aeromonas strains Genome sequencing and assembly.</title>
        <authorList>
            <person name="Hu X."/>
            <person name="Tang B."/>
        </authorList>
    </citation>
    <scope>NUCLEOTIDE SEQUENCE [LARGE SCALE GENOMIC DNA]</scope>
    <source>
        <strain evidence="6 7">NB23SCDHY001</strain>
    </source>
</reference>
<gene>
    <name evidence="6" type="ORF">ACEUDJ_05285</name>
</gene>
<evidence type="ECO:0000256" key="4">
    <source>
        <dbReference type="SAM" id="SignalP"/>
    </source>
</evidence>
<dbReference type="Proteomes" id="UP001630969">
    <property type="component" value="Unassembled WGS sequence"/>
</dbReference>
<evidence type="ECO:0000256" key="2">
    <source>
        <dbReference type="ARBA" id="ARBA00007639"/>
    </source>
</evidence>
<feature type="domain" description="Periplasmic binding protein" evidence="5">
    <location>
        <begin position="65"/>
        <end position="312"/>
    </location>
</feature>
<dbReference type="InterPro" id="IPR025997">
    <property type="entry name" value="SBP_2_dom"/>
</dbReference>
<dbReference type="Gene3D" id="3.40.50.2300">
    <property type="match status" value="2"/>
</dbReference>
<evidence type="ECO:0000313" key="7">
    <source>
        <dbReference type="Proteomes" id="UP001630969"/>
    </source>
</evidence>
<comment type="similarity">
    <text evidence="2">Belongs to the bacterial solute-binding protein 2 family.</text>
</comment>
<dbReference type="RefSeq" id="WP_408788571.1">
    <property type="nucleotide sequence ID" value="NZ_JBGXBU010000001.1"/>
</dbReference>
<keyword evidence="7" id="KW-1185">Reference proteome</keyword>
<dbReference type="EMBL" id="JBGXBU010000001">
    <property type="protein sequence ID" value="MFM4892293.1"/>
    <property type="molecule type" value="Genomic_DNA"/>
</dbReference>
<evidence type="ECO:0000256" key="3">
    <source>
        <dbReference type="ARBA" id="ARBA00022729"/>
    </source>
</evidence>
<name>A0ABW9GQU5_9GAMM</name>
<dbReference type="CDD" id="cd06316">
    <property type="entry name" value="PBP1_ABC_sugar_binding-like"/>
    <property type="match status" value="1"/>
</dbReference>
<dbReference type="Pfam" id="PF13407">
    <property type="entry name" value="Peripla_BP_4"/>
    <property type="match status" value="1"/>
</dbReference>
<accession>A0ABW9GQU5</accession>
<comment type="caution">
    <text evidence="6">The sequence shown here is derived from an EMBL/GenBank/DDBJ whole genome shotgun (WGS) entry which is preliminary data.</text>
</comment>
<proteinExistence type="inferred from homology"/>
<evidence type="ECO:0000313" key="6">
    <source>
        <dbReference type="EMBL" id="MFM4892293.1"/>
    </source>
</evidence>
<evidence type="ECO:0000259" key="5">
    <source>
        <dbReference type="Pfam" id="PF13407"/>
    </source>
</evidence>
<protein>
    <submittedName>
        <fullName evidence="6">Substrate-binding domain-containing protein</fullName>
    </submittedName>
</protein>
<comment type="subcellular location">
    <subcellularLocation>
        <location evidence="1">Cell envelope</location>
    </subcellularLocation>
</comment>
<keyword evidence="3 4" id="KW-0732">Signal</keyword>